<dbReference type="InterPro" id="IPR036998">
    <property type="entry name" value="Porin_LamB_sf"/>
</dbReference>
<sequence length="431" mass="48690">MKHKILKYSAVCSGLLLAFSAHAIEEGFSYHGYAKGGIGITNDDKLSTGGYAWANNGMNIFRLDGNTYTNSSGGRLGNEANWLEMHTAYGWAMKNDMNWAVKANIVYGEELALDELFVQGSGVIPSNPSATVWAGKRYYNRVETFLTDSQSMSNDGLGFGMDNYDLGFGKFHLGLTRNLYDESPDTAEMIAFTSSITGIQLAENLEWGVYANYGSLMGPDKDTAKQSLPEDAFQVATKFRYGDWSSYDELFIRYSSNANGSMTRSWNPEPQHQIGGFWQGYKELTENLRLSYIWQHETEKHDEESRSRNGVSYLESNWNAFVVRPSYVWSERWSTELEAGYEMIDFKEVNPNDDGTNSGYKITLAQNLHIGSGFWDRPVIRFFVTYAEQDNEISKAQDWYQDADGNWMSSPSNPLGKSDALTFGAQFEAWW</sequence>
<comment type="similarity">
    <text evidence="2">Belongs to the porin LamB (TC 1.B.3) family.</text>
</comment>
<evidence type="ECO:0000256" key="7">
    <source>
        <dbReference type="ARBA" id="ARBA00023114"/>
    </source>
</evidence>
<gene>
    <name evidence="11" type="ORF">QWJ08_16945</name>
</gene>
<feature type="chain" id="PRO_5047177865" evidence="10">
    <location>
        <begin position="24"/>
        <end position="431"/>
    </location>
</feature>
<dbReference type="EMBL" id="JAUEOZ010000002">
    <property type="protein sequence ID" value="MDN2483032.1"/>
    <property type="molecule type" value="Genomic_DNA"/>
</dbReference>
<dbReference type="PANTHER" id="PTHR38762">
    <property type="entry name" value="CRYPTIC OUTER MEMBRANE PORIN BGLH-RELATED"/>
    <property type="match status" value="1"/>
</dbReference>
<dbReference type="Proteomes" id="UP001169719">
    <property type="component" value="Unassembled WGS sequence"/>
</dbReference>
<evidence type="ECO:0000313" key="12">
    <source>
        <dbReference type="Proteomes" id="UP001169719"/>
    </source>
</evidence>
<evidence type="ECO:0000256" key="9">
    <source>
        <dbReference type="ARBA" id="ARBA00023237"/>
    </source>
</evidence>
<dbReference type="InterPro" id="IPR050286">
    <property type="entry name" value="G_neg_Bact_CarbUptk_Porin"/>
</dbReference>
<keyword evidence="3" id="KW-0813">Transport</keyword>
<keyword evidence="5" id="KW-0812">Transmembrane</keyword>
<evidence type="ECO:0000256" key="4">
    <source>
        <dbReference type="ARBA" id="ARBA00022452"/>
    </source>
</evidence>
<dbReference type="SUPFAM" id="SSF56935">
    <property type="entry name" value="Porins"/>
    <property type="match status" value="1"/>
</dbReference>
<keyword evidence="9" id="KW-0998">Cell outer membrane</keyword>
<accession>A0ABT7Y4W2</accession>
<dbReference type="Gene3D" id="2.40.170.10">
    <property type="entry name" value="Porin, LamB type"/>
    <property type="match status" value="1"/>
</dbReference>
<keyword evidence="10" id="KW-0732">Signal</keyword>
<keyword evidence="7" id="KW-0626">Porin</keyword>
<proteinExistence type="inferred from homology"/>
<dbReference type="PANTHER" id="PTHR38762:SF1">
    <property type="entry name" value="CRYPTIC OUTER MEMBRANE PORIN BGLH-RELATED"/>
    <property type="match status" value="1"/>
</dbReference>
<evidence type="ECO:0000313" key="11">
    <source>
        <dbReference type="EMBL" id="MDN2483032.1"/>
    </source>
</evidence>
<dbReference type="Pfam" id="PF02264">
    <property type="entry name" value="LamB"/>
    <property type="match status" value="1"/>
</dbReference>
<evidence type="ECO:0000256" key="10">
    <source>
        <dbReference type="SAM" id="SignalP"/>
    </source>
</evidence>
<evidence type="ECO:0000256" key="8">
    <source>
        <dbReference type="ARBA" id="ARBA00023136"/>
    </source>
</evidence>
<comment type="subcellular location">
    <subcellularLocation>
        <location evidence="1">Cell outer membrane</location>
        <topology evidence="1">Multi-pass membrane protein</topology>
    </subcellularLocation>
</comment>
<keyword evidence="12" id="KW-1185">Reference proteome</keyword>
<organism evidence="11 12">
    <name type="scientific">Vibrio agarivorans</name>
    <dbReference type="NCBI Taxonomy" id="153622"/>
    <lineage>
        <taxon>Bacteria</taxon>
        <taxon>Pseudomonadati</taxon>
        <taxon>Pseudomonadota</taxon>
        <taxon>Gammaproteobacteria</taxon>
        <taxon>Vibrionales</taxon>
        <taxon>Vibrionaceae</taxon>
        <taxon>Vibrio</taxon>
    </lineage>
</organism>
<keyword evidence="6" id="KW-0406">Ion transport</keyword>
<reference evidence="11" key="1">
    <citation type="submission" date="2024-05" db="EMBL/GenBank/DDBJ databases">
        <title>Genome Sequences of Four Agar- Degrading Marine Bacteria.</title>
        <authorList>
            <person name="Phillips E.K."/>
            <person name="Shaffer J.C."/>
            <person name="Henson M.W."/>
            <person name="Temperton B."/>
            <person name="Thrash C.J."/>
            <person name="Martin M.O."/>
        </authorList>
    </citation>
    <scope>NUCLEOTIDE SEQUENCE</scope>
    <source>
        <strain evidence="11">EKP203</strain>
    </source>
</reference>
<evidence type="ECO:0000256" key="5">
    <source>
        <dbReference type="ARBA" id="ARBA00022692"/>
    </source>
</evidence>
<keyword evidence="8" id="KW-0472">Membrane</keyword>
<evidence type="ECO:0000256" key="3">
    <source>
        <dbReference type="ARBA" id="ARBA00022448"/>
    </source>
</evidence>
<name>A0ABT7Y4W2_9VIBR</name>
<feature type="signal peptide" evidence="10">
    <location>
        <begin position="1"/>
        <end position="23"/>
    </location>
</feature>
<protein>
    <submittedName>
        <fullName evidence="11">Carbohydrate porin</fullName>
    </submittedName>
</protein>
<evidence type="ECO:0000256" key="1">
    <source>
        <dbReference type="ARBA" id="ARBA00004571"/>
    </source>
</evidence>
<comment type="caution">
    <text evidence="11">The sequence shown here is derived from an EMBL/GenBank/DDBJ whole genome shotgun (WGS) entry which is preliminary data.</text>
</comment>
<evidence type="ECO:0000256" key="6">
    <source>
        <dbReference type="ARBA" id="ARBA00023065"/>
    </source>
</evidence>
<dbReference type="InterPro" id="IPR003192">
    <property type="entry name" value="Porin_LamB"/>
</dbReference>
<dbReference type="RefSeq" id="WP_289963084.1">
    <property type="nucleotide sequence ID" value="NZ_JAUEOZ010000002.1"/>
</dbReference>
<keyword evidence="4" id="KW-1134">Transmembrane beta strand</keyword>
<evidence type="ECO:0000256" key="2">
    <source>
        <dbReference type="ARBA" id="ARBA00007055"/>
    </source>
</evidence>